<sequence length="585" mass="62881">MLAAQAGTPSSATPQYQLPHLYTVDQDIASQRVALASLYSAAGGPSWVFPYQFGSGGDIPRYAPPELLAYFGNASLTAVQSELQLVNGIFGPSSIGQQARLGLWGIGVLKSAWFAPGFSYCSWAGVTCCMTGNELALAYCRYGLQSVAWLSLTGLTGPFPKLPASLAHIMQVFAIDQTNLSQPCMANSRQFGGNDLPISVGKLNNFSEYTACLPNCLAFESNTLHKVVYKEKFLCPAVRWNRQIPDDGTLNAPGLLIPRPSILPSLINSDDNSSFVVKVDPKLYSYVGCVCIDSDSDAVSKVDAYDAFIIAFHEALDAANFAVGLQQALLTLPWPADVLSSKHAEAQFRYDGENLFKGLRVRMAMHTAIPAAIEVHTETGKMEYMGELVDLTEAISRLPAGHLSRHASHSSMQHIESHHAATSEQAVVFIDQGRFGLTEFSAAPGSFNESLAVTGGVHIVEVVPSELACRAVTFPALDPALKVGPSFFDAPGASAAALPGRSLAESHDVDVTIVFCSSCQMKALMAICPEAARAASAKFKSCLRTTLRLTQGYECQEKEGTFMLAFEKPHHAAEWAILLNLTLLE</sequence>
<dbReference type="AlphaFoldDB" id="A0AAW1RBD4"/>
<evidence type="ECO:0000313" key="2">
    <source>
        <dbReference type="Proteomes" id="UP001438707"/>
    </source>
</evidence>
<dbReference type="InterPro" id="IPR050697">
    <property type="entry name" value="Adenylyl/Guanylyl_Cyclase_3/4"/>
</dbReference>
<dbReference type="EMBL" id="JALJOS010000014">
    <property type="protein sequence ID" value="KAK9831142.1"/>
    <property type="molecule type" value="Genomic_DNA"/>
</dbReference>
<dbReference type="SUPFAM" id="SSF55073">
    <property type="entry name" value="Nucleotide cyclase"/>
    <property type="match status" value="2"/>
</dbReference>
<reference evidence="1 2" key="1">
    <citation type="journal article" date="2024" name="Nat. Commun.">
        <title>Phylogenomics reveals the evolutionary origins of lichenization in chlorophyte algae.</title>
        <authorList>
            <person name="Puginier C."/>
            <person name="Libourel C."/>
            <person name="Otte J."/>
            <person name="Skaloud P."/>
            <person name="Haon M."/>
            <person name="Grisel S."/>
            <person name="Petersen M."/>
            <person name="Berrin J.G."/>
            <person name="Delaux P.M."/>
            <person name="Dal Grande F."/>
            <person name="Keller J."/>
        </authorList>
    </citation>
    <scope>NUCLEOTIDE SEQUENCE [LARGE SCALE GENOMIC DNA]</scope>
    <source>
        <strain evidence="1 2">SAG 2145</strain>
    </source>
</reference>
<dbReference type="PANTHER" id="PTHR43081:SF1">
    <property type="entry name" value="ADENYLATE CYCLASE, TERMINAL-DIFFERENTIATION SPECIFIC"/>
    <property type="match status" value="1"/>
</dbReference>
<dbReference type="PANTHER" id="PTHR43081">
    <property type="entry name" value="ADENYLATE CYCLASE, TERMINAL-DIFFERENTIATION SPECIFIC-RELATED"/>
    <property type="match status" value="1"/>
</dbReference>
<organism evidence="1 2">
    <name type="scientific">Apatococcus lobatus</name>
    <dbReference type="NCBI Taxonomy" id="904363"/>
    <lineage>
        <taxon>Eukaryota</taxon>
        <taxon>Viridiplantae</taxon>
        <taxon>Chlorophyta</taxon>
        <taxon>core chlorophytes</taxon>
        <taxon>Trebouxiophyceae</taxon>
        <taxon>Chlorellales</taxon>
        <taxon>Chlorellaceae</taxon>
        <taxon>Apatococcus</taxon>
    </lineage>
</organism>
<dbReference type="Proteomes" id="UP001438707">
    <property type="component" value="Unassembled WGS sequence"/>
</dbReference>
<protein>
    <submittedName>
        <fullName evidence="1">Uncharacterized protein</fullName>
    </submittedName>
</protein>
<dbReference type="InterPro" id="IPR029787">
    <property type="entry name" value="Nucleotide_cyclase"/>
</dbReference>
<keyword evidence="2" id="KW-1185">Reference proteome</keyword>
<gene>
    <name evidence="1" type="ORF">WJX74_004743</name>
</gene>
<evidence type="ECO:0000313" key="1">
    <source>
        <dbReference type="EMBL" id="KAK9831142.1"/>
    </source>
</evidence>
<dbReference type="Gene3D" id="3.30.70.1230">
    <property type="entry name" value="Nucleotide cyclase"/>
    <property type="match status" value="2"/>
</dbReference>
<accession>A0AAW1RBD4</accession>
<comment type="caution">
    <text evidence="1">The sequence shown here is derived from an EMBL/GenBank/DDBJ whole genome shotgun (WGS) entry which is preliminary data.</text>
</comment>
<name>A0AAW1RBD4_9CHLO</name>
<proteinExistence type="predicted"/>